<evidence type="ECO:0000313" key="2">
    <source>
        <dbReference type="Proteomes" id="UP001321520"/>
    </source>
</evidence>
<dbReference type="Pfam" id="PF13671">
    <property type="entry name" value="AAA_33"/>
    <property type="match status" value="1"/>
</dbReference>
<proteinExistence type="predicted"/>
<dbReference type="Gene3D" id="3.40.50.300">
    <property type="entry name" value="P-loop containing nucleotide triphosphate hydrolases"/>
    <property type="match status" value="1"/>
</dbReference>
<keyword evidence="2" id="KW-1185">Reference proteome</keyword>
<dbReference type="GO" id="GO:0005524">
    <property type="term" value="F:ATP binding"/>
    <property type="evidence" value="ECO:0007669"/>
    <property type="project" value="UniProtKB-KW"/>
</dbReference>
<dbReference type="RefSeq" id="WP_301415700.1">
    <property type="nucleotide sequence ID" value="NZ_CP098023.1"/>
</dbReference>
<gene>
    <name evidence="1" type="ORF">M8T91_00050</name>
</gene>
<sequence>MKMGKLTFFAGKMGAGKSTKSFDISRRSNAVWISEDEWLASVYPNRISTLDDYIHYSSTLKPQIKKLVQTILQTGTDVVMDYPANTVAQRDWFKSIFSEIEAPHELVYIDLPDAVCLKQIAKRRTENPERAKTDTIEMFEAVTKHFVEPSSLEGFNMVTIKYNQAGSSR</sequence>
<reference evidence="1 2" key="1">
    <citation type="submission" date="2022-05" db="EMBL/GenBank/DDBJ databases">
        <title>Microbulbifer sp. nov., isolated from sponge.</title>
        <authorList>
            <person name="Gao L."/>
        </authorList>
    </citation>
    <scope>NUCLEOTIDE SEQUENCE [LARGE SCALE GENOMIC DNA]</scope>
    <source>
        <strain evidence="1 2">MI-G</strain>
    </source>
</reference>
<dbReference type="Proteomes" id="UP001321520">
    <property type="component" value="Chromosome"/>
</dbReference>
<accession>A0ABY9EBM1</accession>
<organism evidence="1 2">
    <name type="scientific">Microbulbifer spongiae</name>
    <dbReference type="NCBI Taxonomy" id="2944933"/>
    <lineage>
        <taxon>Bacteria</taxon>
        <taxon>Pseudomonadati</taxon>
        <taxon>Pseudomonadota</taxon>
        <taxon>Gammaproteobacteria</taxon>
        <taxon>Cellvibrionales</taxon>
        <taxon>Microbulbiferaceae</taxon>
        <taxon>Microbulbifer</taxon>
    </lineage>
</organism>
<dbReference type="SUPFAM" id="SSF52540">
    <property type="entry name" value="P-loop containing nucleoside triphosphate hydrolases"/>
    <property type="match status" value="1"/>
</dbReference>
<evidence type="ECO:0000313" key="1">
    <source>
        <dbReference type="EMBL" id="WKD49855.1"/>
    </source>
</evidence>
<dbReference type="InterPro" id="IPR027417">
    <property type="entry name" value="P-loop_NTPase"/>
</dbReference>
<name>A0ABY9EBM1_9GAMM</name>
<protein>
    <submittedName>
        <fullName evidence="1">ATP-binding protein</fullName>
    </submittedName>
</protein>
<dbReference type="EMBL" id="CP098023">
    <property type="protein sequence ID" value="WKD49855.1"/>
    <property type="molecule type" value="Genomic_DNA"/>
</dbReference>
<keyword evidence="1" id="KW-0067">ATP-binding</keyword>
<keyword evidence="1" id="KW-0547">Nucleotide-binding</keyword>